<protein>
    <submittedName>
        <fullName evidence="1">Uncharacterized protein</fullName>
    </submittedName>
</protein>
<name>A0A0X3V0R8_9ACTN</name>
<sequence>MPAAPPPCNAGEICLFPENDYQGTPRRWTPQSGYVNLPPYLHDTVGSFIANAPGCFIDRDPAEFRKVAVGDYSAVHKADDKFGSRIDALNAYGHCPP</sequence>
<comment type="caution">
    <text evidence="1">The sequence shown here is derived from an EMBL/GenBank/DDBJ whole genome shotgun (WGS) entry which is preliminary data.</text>
</comment>
<evidence type="ECO:0000313" key="2">
    <source>
        <dbReference type="Proteomes" id="UP000053923"/>
    </source>
</evidence>
<dbReference type="Proteomes" id="UP000053923">
    <property type="component" value="Unassembled WGS sequence"/>
</dbReference>
<reference evidence="2" key="1">
    <citation type="submission" date="2015-10" db="EMBL/GenBank/DDBJ databases">
        <authorList>
            <person name="Ju K.-S."/>
            <person name="Doroghazi J.R."/>
            <person name="Metcalf W.W."/>
        </authorList>
    </citation>
    <scope>NUCLEOTIDE SEQUENCE [LARGE SCALE GENOMIC DNA]</scope>
    <source>
        <strain evidence="2">NRRL 3151</strain>
    </source>
</reference>
<evidence type="ECO:0000313" key="1">
    <source>
        <dbReference type="EMBL" id="KUL38304.1"/>
    </source>
</evidence>
<keyword evidence="2" id="KW-1185">Reference proteome</keyword>
<dbReference type="RefSeq" id="WP_062703299.1">
    <property type="nucleotide sequence ID" value="NZ_LLZG01000115.1"/>
</dbReference>
<dbReference type="Pfam" id="PF03995">
    <property type="entry name" value="Inhibitor_I36"/>
    <property type="match status" value="1"/>
</dbReference>
<gene>
    <name evidence="1" type="ORF">ADL12_17065</name>
</gene>
<dbReference type="AlphaFoldDB" id="A0A0X3V0R8"/>
<proteinExistence type="predicted"/>
<dbReference type="EMBL" id="LLZG01000115">
    <property type="protein sequence ID" value="KUL38304.1"/>
    <property type="molecule type" value="Genomic_DNA"/>
</dbReference>
<organism evidence="1 2">
    <name type="scientific">Streptomyces regalis</name>
    <dbReference type="NCBI Taxonomy" id="68262"/>
    <lineage>
        <taxon>Bacteria</taxon>
        <taxon>Bacillati</taxon>
        <taxon>Actinomycetota</taxon>
        <taxon>Actinomycetes</taxon>
        <taxon>Kitasatosporales</taxon>
        <taxon>Streptomycetaceae</taxon>
        <taxon>Streptomyces</taxon>
    </lineage>
</organism>
<accession>A0A0X3V0R8</accession>
<dbReference type="OrthoDB" id="3537750at2"/>